<accession>A0A225WR30</accession>
<dbReference type="Proteomes" id="UP000198211">
    <property type="component" value="Unassembled WGS sequence"/>
</dbReference>
<evidence type="ECO:0000256" key="1">
    <source>
        <dbReference type="SAM" id="MobiDB-lite"/>
    </source>
</evidence>
<feature type="region of interest" description="Disordered" evidence="1">
    <location>
        <begin position="1"/>
        <end position="61"/>
    </location>
</feature>
<dbReference type="EMBL" id="NBNE01000372">
    <property type="protein sequence ID" value="OWZ20002.1"/>
    <property type="molecule type" value="Genomic_DNA"/>
</dbReference>
<evidence type="ECO:0000313" key="3">
    <source>
        <dbReference type="Proteomes" id="UP000198211"/>
    </source>
</evidence>
<evidence type="ECO:0000313" key="2">
    <source>
        <dbReference type="EMBL" id="OWZ20002.1"/>
    </source>
</evidence>
<feature type="compositionally biased region" description="Acidic residues" evidence="1">
    <location>
        <begin position="23"/>
        <end position="32"/>
    </location>
</feature>
<comment type="caution">
    <text evidence="2">The sequence shown here is derived from an EMBL/GenBank/DDBJ whole genome shotgun (WGS) entry which is preliminary data.</text>
</comment>
<feature type="compositionally biased region" description="Basic residues" evidence="1">
    <location>
        <begin position="1"/>
        <end position="12"/>
    </location>
</feature>
<name>A0A225WR30_9STRA</name>
<organism evidence="2 3">
    <name type="scientific">Phytophthora megakarya</name>
    <dbReference type="NCBI Taxonomy" id="4795"/>
    <lineage>
        <taxon>Eukaryota</taxon>
        <taxon>Sar</taxon>
        <taxon>Stramenopiles</taxon>
        <taxon>Oomycota</taxon>
        <taxon>Peronosporomycetes</taxon>
        <taxon>Peronosporales</taxon>
        <taxon>Peronosporaceae</taxon>
        <taxon>Phytophthora</taxon>
    </lineage>
</organism>
<gene>
    <name evidence="2" type="ORF">PHMEG_0005651</name>
</gene>
<reference evidence="3" key="1">
    <citation type="submission" date="2017-03" db="EMBL/GenBank/DDBJ databases">
        <title>Phytopthora megakarya and P. palmivora, two closely related causual agents of cacao black pod achieved similar genome size and gene model numbers by different mechanisms.</title>
        <authorList>
            <person name="Ali S."/>
            <person name="Shao J."/>
            <person name="Larry D.J."/>
            <person name="Kronmiller B."/>
            <person name="Shen D."/>
            <person name="Strem M.D."/>
            <person name="Melnick R.L."/>
            <person name="Guiltinan M.J."/>
            <person name="Tyler B.M."/>
            <person name="Meinhardt L.W."/>
            <person name="Bailey B.A."/>
        </authorList>
    </citation>
    <scope>NUCLEOTIDE SEQUENCE [LARGE SCALE GENOMIC DNA]</scope>
    <source>
        <strain evidence="3">zdho120</strain>
    </source>
</reference>
<sequence>MRGLGKKHRHRCKEGESKSNEAGDAEAGDSEDGLSTAEEHKETDGDNDEESADSDMGVFEL</sequence>
<protein>
    <submittedName>
        <fullName evidence="2">Uncharacterized protein</fullName>
    </submittedName>
</protein>
<dbReference type="AlphaFoldDB" id="A0A225WR30"/>
<keyword evidence="3" id="KW-1185">Reference proteome</keyword>
<proteinExistence type="predicted"/>